<dbReference type="EMBL" id="UAUU01000009">
    <property type="protein sequence ID" value="SPZ88600.1"/>
    <property type="molecule type" value="Genomic_DNA"/>
</dbReference>
<name>A0A2X2LGZ2_SPHMU</name>
<dbReference type="Proteomes" id="UP000251241">
    <property type="component" value="Unassembled WGS sequence"/>
</dbReference>
<organism evidence="1 2">
    <name type="scientific">Sphingobacterium multivorum</name>
    <dbReference type="NCBI Taxonomy" id="28454"/>
    <lineage>
        <taxon>Bacteria</taxon>
        <taxon>Pseudomonadati</taxon>
        <taxon>Bacteroidota</taxon>
        <taxon>Sphingobacteriia</taxon>
        <taxon>Sphingobacteriales</taxon>
        <taxon>Sphingobacteriaceae</taxon>
        <taxon>Sphingobacterium</taxon>
    </lineage>
</organism>
<dbReference type="AlphaFoldDB" id="A0A2X2LGZ2"/>
<sequence length="39" mass="4306">MTYSLLFILFGQNKSTAGNEAKSMNLSPKSIKKGAREML</sequence>
<proteinExistence type="predicted"/>
<reference evidence="1 2" key="1">
    <citation type="submission" date="2018-06" db="EMBL/GenBank/DDBJ databases">
        <authorList>
            <consortium name="Pathogen Informatics"/>
            <person name="Doyle S."/>
        </authorList>
    </citation>
    <scope>NUCLEOTIDE SEQUENCE [LARGE SCALE GENOMIC DNA]</scope>
    <source>
        <strain evidence="1 2">NCTC11343</strain>
    </source>
</reference>
<evidence type="ECO:0000313" key="2">
    <source>
        <dbReference type="Proteomes" id="UP000251241"/>
    </source>
</evidence>
<protein>
    <submittedName>
        <fullName evidence="1">Uncharacterized protein</fullName>
    </submittedName>
</protein>
<gene>
    <name evidence="1" type="ORF">NCTC11343_03581</name>
</gene>
<accession>A0A2X2LGZ2</accession>
<evidence type="ECO:0000313" key="1">
    <source>
        <dbReference type="EMBL" id="SPZ88600.1"/>
    </source>
</evidence>